<gene>
    <name evidence="4" type="ORF">VITISV_021667</name>
</gene>
<dbReference type="InterPro" id="IPR027356">
    <property type="entry name" value="NPH3_dom"/>
</dbReference>
<protein>
    <recommendedName>
        <fullName evidence="3">NPH3 domain-containing protein</fullName>
    </recommendedName>
</protein>
<keyword evidence="1" id="KW-0833">Ubl conjugation pathway</keyword>
<dbReference type="UniPathway" id="UPA00143"/>
<dbReference type="InterPro" id="IPR043454">
    <property type="entry name" value="NPH3/RPT2-like"/>
</dbReference>
<dbReference type="AlphaFoldDB" id="A5ADP1"/>
<accession>A5ADP1</accession>
<dbReference type="PANTHER" id="PTHR32370">
    <property type="entry name" value="OS12G0117600 PROTEIN"/>
    <property type="match status" value="1"/>
</dbReference>
<dbReference type="GO" id="GO:0016567">
    <property type="term" value="P:protein ubiquitination"/>
    <property type="evidence" value="ECO:0007669"/>
    <property type="project" value="UniProtKB-UniPathway"/>
</dbReference>
<proteinExistence type="inferred from homology"/>
<sequence length="208" mass="23507">MRGRHVPKTFQQKLQAVSELDFPSLPERVRRCRRKSGLGASEGAQHQSLWEISGQGKQIGLLGQFKLMNLLKLHDVTATDLLIRASSEEATIYDGNIVQNLVEGFVIHDRSAPGENEFQEISSPGCVSKTLKLMVVKFVDGYLAEMVTGFSRPSHDGLYHAIDMYLKEHPGISMSERKRIRRLMDYKRLSTNTCMHAVQNELLLRVVV</sequence>
<evidence type="ECO:0000256" key="2">
    <source>
        <dbReference type="PROSITE-ProRule" id="PRU00982"/>
    </source>
</evidence>
<name>A5ADP1_VITVI</name>
<evidence type="ECO:0000256" key="1">
    <source>
        <dbReference type="ARBA" id="ARBA00022786"/>
    </source>
</evidence>
<evidence type="ECO:0000313" key="4">
    <source>
        <dbReference type="EMBL" id="CAN60099.1"/>
    </source>
</evidence>
<feature type="domain" description="NPH3" evidence="3">
    <location>
        <begin position="1"/>
        <end position="208"/>
    </location>
</feature>
<dbReference type="PROSITE" id="PS51649">
    <property type="entry name" value="NPH3"/>
    <property type="match status" value="1"/>
</dbReference>
<dbReference type="Pfam" id="PF03000">
    <property type="entry name" value="NPH3"/>
    <property type="match status" value="1"/>
</dbReference>
<reference evidence="4" key="1">
    <citation type="journal article" date="2007" name="PLoS ONE">
        <title>The first genome sequence of an elite grapevine cultivar (Pinot noir Vitis vinifera L.): coping with a highly heterozygous genome.</title>
        <authorList>
            <person name="Velasco R."/>
            <person name="Zharkikh A."/>
            <person name="Troggio M."/>
            <person name="Cartwright D.A."/>
            <person name="Cestaro A."/>
            <person name="Pruss D."/>
            <person name="Pindo M."/>
            <person name="FitzGerald L.M."/>
            <person name="Vezzulli S."/>
            <person name="Reid J."/>
            <person name="Malacarne G."/>
            <person name="Iliev D."/>
            <person name="Coppola G."/>
            <person name="Wardell B."/>
            <person name="Micheletti D."/>
            <person name="Macalma T."/>
            <person name="Facci M."/>
            <person name="Mitchell J.T."/>
            <person name="Perazzolli M."/>
            <person name="Eldredge G."/>
            <person name="Gatto P."/>
            <person name="Oyzerski R."/>
            <person name="Moretto M."/>
            <person name="Gutin N."/>
            <person name="Stefanini M."/>
            <person name="Chen Y."/>
            <person name="Segala C."/>
            <person name="Davenport C."/>
            <person name="Dematte L."/>
            <person name="Mraz A."/>
            <person name="Battilana J."/>
            <person name="Stormo K."/>
            <person name="Costa F."/>
            <person name="Tao Q."/>
            <person name="Si-Ammour A."/>
            <person name="Harkins T."/>
            <person name="Lackey A."/>
            <person name="Perbost C."/>
            <person name="Taillon B."/>
            <person name="Stella A."/>
            <person name="Solovyev V."/>
            <person name="Fawcett J.A."/>
            <person name="Sterck L."/>
            <person name="Vandepoele K."/>
            <person name="Grando S.M."/>
            <person name="Toppo S."/>
            <person name="Moser C."/>
            <person name="Lanchbury J."/>
            <person name="Bogden R."/>
            <person name="Skolnick M."/>
            <person name="Sgaramella V."/>
            <person name="Bhatnagar S.K."/>
            <person name="Fontana P."/>
            <person name="Gutin A."/>
            <person name="Van de Peer Y."/>
            <person name="Salamini F."/>
            <person name="Viola R."/>
        </authorList>
    </citation>
    <scope>NUCLEOTIDE SEQUENCE</scope>
</reference>
<organism evidence="4">
    <name type="scientific">Vitis vinifera</name>
    <name type="common">Grape</name>
    <dbReference type="NCBI Taxonomy" id="29760"/>
    <lineage>
        <taxon>Eukaryota</taxon>
        <taxon>Viridiplantae</taxon>
        <taxon>Streptophyta</taxon>
        <taxon>Embryophyta</taxon>
        <taxon>Tracheophyta</taxon>
        <taxon>Spermatophyta</taxon>
        <taxon>Magnoliopsida</taxon>
        <taxon>eudicotyledons</taxon>
        <taxon>Gunneridae</taxon>
        <taxon>Pentapetalae</taxon>
        <taxon>rosids</taxon>
        <taxon>Vitales</taxon>
        <taxon>Vitaceae</taxon>
        <taxon>Viteae</taxon>
        <taxon>Vitis</taxon>
    </lineage>
</organism>
<dbReference type="EMBL" id="AM423921">
    <property type="protein sequence ID" value="CAN60099.1"/>
    <property type="molecule type" value="Genomic_DNA"/>
</dbReference>
<evidence type="ECO:0000259" key="3">
    <source>
        <dbReference type="PROSITE" id="PS51649"/>
    </source>
</evidence>
<comment type="similarity">
    <text evidence="2">Belongs to the NPH3 family.</text>
</comment>